<evidence type="ECO:0000256" key="2">
    <source>
        <dbReference type="ARBA" id="ARBA00022679"/>
    </source>
</evidence>
<evidence type="ECO:0000256" key="3">
    <source>
        <dbReference type="ARBA" id="ARBA00023315"/>
    </source>
</evidence>
<feature type="domain" description="Ketosynthase family 3 (KS3)" evidence="6">
    <location>
        <begin position="1"/>
        <end position="394"/>
    </location>
</feature>
<dbReference type="PROSITE" id="PS52004">
    <property type="entry name" value="KS3_2"/>
    <property type="match status" value="1"/>
</dbReference>
<sequence>MTISTTTAPLSSAAPGPSTGTLPRVRPLAITALGVISPAGVGLEALADALAGATAPCADPAQLPLGPSEPDGLPDNIRVVPDFRLADHVGRRKTRHLDRTTGLGLAACALLRAAAGPPPGEDADPAWDSTGVVLGSTSGSVRSSSEFARDTHVHDRPYLVDAAAFPNTVMNSCTGQIAIWNGLHGINATLSGGTTATLAAFRYARNALDRGHADRLLVGGVEELCPQTAWGWAASGALAQGFPVGEGCALFAVQDAARAREDGAPVLAELLASETAFSPEGVRPGVGAVLADCVTRALERAGVDPADVGAVSLGATGLVGFEEAERRAVRRALGGRTVTEIRVKEVTGEAYSADGAFQLAAVLARTAPGQLSLVTGIGQDGHVACLVVRTGEGA</sequence>
<dbReference type="Pfam" id="PF02801">
    <property type="entry name" value="Ketoacyl-synt_C"/>
    <property type="match status" value="1"/>
</dbReference>
<evidence type="ECO:0000259" key="6">
    <source>
        <dbReference type="PROSITE" id="PS52004"/>
    </source>
</evidence>
<keyword evidence="3" id="KW-0012">Acyltransferase</keyword>
<dbReference type="InterPro" id="IPR016039">
    <property type="entry name" value="Thiolase-like"/>
</dbReference>
<dbReference type="RefSeq" id="WP_167028905.1">
    <property type="nucleotide sequence ID" value="NZ_CP050177.1"/>
</dbReference>
<comment type="similarity">
    <text evidence="1 4">Belongs to the thiolase-like superfamily. Beta-ketoacyl-ACP synthases family.</text>
</comment>
<dbReference type="AlphaFoldDB" id="A0A6G9GYK9"/>
<dbReference type="Proteomes" id="UP000501179">
    <property type="component" value="Chromosome"/>
</dbReference>
<organism evidence="7 8">
    <name type="scientific">Streptomyces liangshanensis</name>
    <dbReference type="NCBI Taxonomy" id="2717324"/>
    <lineage>
        <taxon>Bacteria</taxon>
        <taxon>Bacillati</taxon>
        <taxon>Actinomycetota</taxon>
        <taxon>Actinomycetes</taxon>
        <taxon>Kitasatosporales</taxon>
        <taxon>Streptomycetaceae</taxon>
        <taxon>Streptomyces</taxon>
    </lineage>
</organism>
<dbReference type="InterPro" id="IPR014031">
    <property type="entry name" value="Ketoacyl_synth_C"/>
</dbReference>
<feature type="compositionally biased region" description="Polar residues" evidence="5">
    <location>
        <begin position="1"/>
        <end position="10"/>
    </location>
</feature>
<reference evidence="7 8" key="1">
    <citation type="submission" date="2020-03" db="EMBL/GenBank/DDBJ databases">
        <title>A novel species.</title>
        <authorList>
            <person name="Gao J."/>
        </authorList>
    </citation>
    <scope>NUCLEOTIDE SEQUENCE [LARGE SCALE GENOMIC DNA]</scope>
    <source>
        <strain evidence="7 8">QMT-12</strain>
    </source>
</reference>
<dbReference type="SUPFAM" id="SSF53901">
    <property type="entry name" value="Thiolase-like"/>
    <property type="match status" value="2"/>
</dbReference>
<dbReference type="InterPro" id="IPR000794">
    <property type="entry name" value="Beta-ketoacyl_synthase"/>
</dbReference>
<dbReference type="PANTHER" id="PTHR11712:SF322">
    <property type="entry name" value="POLYKETIDE BETA-KETOACYL SYNTHASE 2-RELATED"/>
    <property type="match status" value="1"/>
</dbReference>
<protein>
    <recommendedName>
        <fullName evidence="6">Ketosynthase family 3 (KS3) domain-containing protein</fullName>
    </recommendedName>
</protein>
<dbReference type="Pfam" id="PF00109">
    <property type="entry name" value="ketoacyl-synt"/>
    <property type="match status" value="1"/>
</dbReference>
<evidence type="ECO:0000256" key="5">
    <source>
        <dbReference type="SAM" id="MobiDB-lite"/>
    </source>
</evidence>
<gene>
    <name evidence="7" type="ORF">HA039_14025</name>
</gene>
<keyword evidence="2 4" id="KW-0808">Transferase</keyword>
<keyword evidence="8" id="KW-1185">Reference proteome</keyword>
<evidence type="ECO:0000256" key="4">
    <source>
        <dbReference type="RuleBase" id="RU003694"/>
    </source>
</evidence>
<dbReference type="EMBL" id="CP050177">
    <property type="protein sequence ID" value="QIQ03304.1"/>
    <property type="molecule type" value="Genomic_DNA"/>
</dbReference>
<dbReference type="KEGG" id="slia:HA039_14025"/>
<name>A0A6G9GYK9_9ACTN</name>
<dbReference type="Gene3D" id="3.40.47.10">
    <property type="match status" value="2"/>
</dbReference>
<dbReference type="InterPro" id="IPR020841">
    <property type="entry name" value="PKS_Beta-ketoAc_synthase_dom"/>
</dbReference>
<evidence type="ECO:0000313" key="7">
    <source>
        <dbReference type="EMBL" id="QIQ03304.1"/>
    </source>
</evidence>
<accession>A0A6G9GYK9</accession>
<feature type="region of interest" description="Disordered" evidence="5">
    <location>
        <begin position="1"/>
        <end position="22"/>
    </location>
</feature>
<dbReference type="GO" id="GO:0006633">
    <property type="term" value="P:fatty acid biosynthetic process"/>
    <property type="evidence" value="ECO:0007669"/>
    <property type="project" value="TreeGrafter"/>
</dbReference>
<dbReference type="InterPro" id="IPR014030">
    <property type="entry name" value="Ketoacyl_synth_N"/>
</dbReference>
<proteinExistence type="inferred from homology"/>
<evidence type="ECO:0000256" key="1">
    <source>
        <dbReference type="ARBA" id="ARBA00008467"/>
    </source>
</evidence>
<dbReference type="PANTHER" id="PTHR11712">
    <property type="entry name" value="POLYKETIDE SYNTHASE-RELATED"/>
    <property type="match status" value="1"/>
</dbReference>
<dbReference type="GO" id="GO:0004315">
    <property type="term" value="F:3-oxoacyl-[acyl-carrier-protein] synthase activity"/>
    <property type="evidence" value="ECO:0007669"/>
    <property type="project" value="TreeGrafter"/>
</dbReference>
<evidence type="ECO:0000313" key="8">
    <source>
        <dbReference type="Proteomes" id="UP000501179"/>
    </source>
</evidence>